<accession>S8EBB2</accession>
<dbReference type="Proteomes" id="UP000015241">
    <property type="component" value="Unassembled WGS sequence"/>
</dbReference>
<protein>
    <submittedName>
        <fullName evidence="1">Uncharacterized protein</fullName>
    </submittedName>
</protein>
<organism evidence="1 2">
    <name type="scientific">Fomitopsis schrenkii</name>
    <name type="common">Brown rot fungus</name>
    <dbReference type="NCBI Taxonomy" id="2126942"/>
    <lineage>
        <taxon>Eukaryota</taxon>
        <taxon>Fungi</taxon>
        <taxon>Dikarya</taxon>
        <taxon>Basidiomycota</taxon>
        <taxon>Agaricomycotina</taxon>
        <taxon>Agaricomycetes</taxon>
        <taxon>Polyporales</taxon>
        <taxon>Fomitopsis</taxon>
    </lineage>
</organism>
<sequence>MDKDRPTVAVTPSPSNDTIHSVLFHGGLPSLSCTAKTAATSASSSSVSPSASLCRHPSHLSTTKNPAFITSLIGTVSGYNNPRDPRIVDMVLPCTMLVLARRLLIALPHPLARLLLLAAPAPSLPPATATEDIAIDRASSATFVPPSSLATPLDSITQAWRTRCEESQATRSSPSRMARAASELLAACWAASVNTGYGVCWFWTLISWAARVHCELEREKREWTARGGCTSTRASTTHPCS</sequence>
<gene>
    <name evidence="1" type="ORF">FOMPIDRAFT_1048505</name>
</gene>
<evidence type="ECO:0000313" key="1">
    <source>
        <dbReference type="EMBL" id="EPT01913.1"/>
    </source>
</evidence>
<dbReference type="EMBL" id="KE504139">
    <property type="protein sequence ID" value="EPT01913.1"/>
    <property type="molecule type" value="Genomic_DNA"/>
</dbReference>
<name>S8EBB2_FOMSC</name>
<dbReference type="OrthoDB" id="4838853at2759"/>
<keyword evidence="2" id="KW-1185">Reference proteome</keyword>
<dbReference type="HOGENOM" id="CLU_1151812_0_0_1"/>
<proteinExistence type="predicted"/>
<evidence type="ECO:0000313" key="2">
    <source>
        <dbReference type="Proteomes" id="UP000015241"/>
    </source>
</evidence>
<dbReference type="AlphaFoldDB" id="S8EBB2"/>
<reference evidence="1 2" key="1">
    <citation type="journal article" date="2012" name="Science">
        <title>The Paleozoic origin of enzymatic lignin decomposition reconstructed from 31 fungal genomes.</title>
        <authorList>
            <person name="Floudas D."/>
            <person name="Binder M."/>
            <person name="Riley R."/>
            <person name="Barry K."/>
            <person name="Blanchette R.A."/>
            <person name="Henrissat B."/>
            <person name="Martinez A.T."/>
            <person name="Otillar R."/>
            <person name="Spatafora J.W."/>
            <person name="Yadav J.S."/>
            <person name="Aerts A."/>
            <person name="Benoit I."/>
            <person name="Boyd A."/>
            <person name="Carlson A."/>
            <person name="Copeland A."/>
            <person name="Coutinho P.M."/>
            <person name="de Vries R.P."/>
            <person name="Ferreira P."/>
            <person name="Findley K."/>
            <person name="Foster B."/>
            <person name="Gaskell J."/>
            <person name="Glotzer D."/>
            <person name="Gorecki P."/>
            <person name="Heitman J."/>
            <person name="Hesse C."/>
            <person name="Hori C."/>
            <person name="Igarashi K."/>
            <person name="Jurgens J.A."/>
            <person name="Kallen N."/>
            <person name="Kersten P."/>
            <person name="Kohler A."/>
            <person name="Kuees U."/>
            <person name="Kumar T.K.A."/>
            <person name="Kuo A."/>
            <person name="LaButti K."/>
            <person name="Larrondo L.F."/>
            <person name="Lindquist E."/>
            <person name="Ling A."/>
            <person name="Lombard V."/>
            <person name="Lucas S."/>
            <person name="Lundell T."/>
            <person name="Martin R."/>
            <person name="McLaughlin D.J."/>
            <person name="Morgenstern I."/>
            <person name="Morin E."/>
            <person name="Murat C."/>
            <person name="Nagy L.G."/>
            <person name="Nolan M."/>
            <person name="Ohm R.A."/>
            <person name="Patyshakuliyeva A."/>
            <person name="Rokas A."/>
            <person name="Ruiz-Duenas F.J."/>
            <person name="Sabat G."/>
            <person name="Salamov A."/>
            <person name="Samejima M."/>
            <person name="Schmutz J."/>
            <person name="Slot J.C."/>
            <person name="St John F."/>
            <person name="Stenlid J."/>
            <person name="Sun H."/>
            <person name="Sun S."/>
            <person name="Syed K."/>
            <person name="Tsang A."/>
            <person name="Wiebenga A."/>
            <person name="Young D."/>
            <person name="Pisabarro A."/>
            <person name="Eastwood D.C."/>
            <person name="Martin F."/>
            <person name="Cullen D."/>
            <person name="Grigoriev I.V."/>
            <person name="Hibbett D.S."/>
        </authorList>
    </citation>
    <scope>NUCLEOTIDE SEQUENCE</scope>
    <source>
        <strain evidence="2">FP-58527</strain>
    </source>
</reference>
<dbReference type="STRING" id="743788.S8EBB2"/>
<dbReference type="InParanoid" id="S8EBB2"/>